<accession>A0ABQ7S6X3</accession>
<evidence type="ECO:0000259" key="3">
    <source>
        <dbReference type="PROSITE" id="PS51144"/>
    </source>
</evidence>
<organism evidence="4 5">
    <name type="scientific">Fragariocoptes setiger</name>
    <dbReference type="NCBI Taxonomy" id="1670756"/>
    <lineage>
        <taxon>Eukaryota</taxon>
        <taxon>Metazoa</taxon>
        <taxon>Ecdysozoa</taxon>
        <taxon>Arthropoda</taxon>
        <taxon>Chelicerata</taxon>
        <taxon>Arachnida</taxon>
        <taxon>Acari</taxon>
        <taxon>Acariformes</taxon>
        <taxon>Trombidiformes</taxon>
        <taxon>Prostigmata</taxon>
        <taxon>Eupodina</taxon>
        <taxon>Eriophyoidea</taxon>
        <taxon>Phytoptidae</taxon>
        <taxon>Fragariocoptes</taxon>
    </lineage>
</organism>
<keyword evidence="5" id="KW-1185">Reference proteome</keyword>
<dbReference type="InterPro" id="IPR036398">
    <property type="entry name" value="CA_dom_sf"/>
</dbReference>
<proteinExistence type="inferred from homology"/>
<feature type="region of interest" description="Disordered" evidence="2">
    <location>
        <begin position="151"/>
        <end position="193"/>
    </location>
</feature>
<dbReference type="PROSITE" id="PS51144">
    <property type="entry name" value="ALPHA_CA_2"/>
    <property type="match status" value="1"/>
</dbReference>
<reference evidence="4 5" key="1">
    <citation type="submission" date="2020-10" db="EMBL/GenBank/DDBJ databases">
        <authorList>
            <person name="Klimov P.B."/>
            <person name="Dyachkov S.M."/>
            <person name="Chetverikov P.E."/>
        </authorList>
    </citation>
    <scope>NUCLEOTIDE SEQUENCE [LARGE SCALE GENOMIC DNA]</scope>
    <source>
        <strain evidence="4">BMOC 18-1129-001#AD2665</strain>
        <tissue evidence="4">Entire mites</tissue>
    </source>
</reference>
<feature type="compositionally biased region" description="Polar residues" evidence="2">
    <location>
        <begin position="297"/>
        <end position="314"/>
    </location>
</feature>
<dbReference type="Pfam" id="PF00194">
    <property type="entry name" value="Carb_anhydrase"/>
    <property type="match status" value="2"/>
</dbReference>
<dbReference type="Gene3D" id="3.10.200.10">
    <property type="entry name" value="Alpha carbonic anhydrase"/>
    <property type="match status" value="1"/>
</dbReference>
<feature type="domain" description="Alpha-carbonic anhydrase" evidence="3">
    <location>
        <begin position="478"/>
        <end position="816"/>
    </location>
</feature>
<dbReference type="InterPro" id="IPR023561">
    <property type="entry name" value="Carbonic_anhydrase_a-class"/>
</dbReference>
<gene>
    <name evidence="4" type="primary">cah-1</name>
    <name evidence="4" type="ORF">GZH46_02329</name>
</gene>
<dbReference type="Proteomes" id="UP000825002">
    <property type="component" value="Unassembled WGS sequence"/>
</dbReference>
<evidence type="ECO:0000313" key="4">
    <source>
        <dbReference type="EMBL" id="KAG9509161.1"/>
    </source>
</evidence>
<dbReference type="PANTHER" id="PTHR18952">
    <property type="entry name" value="CARBONIC ANHYDRASE"/>
    <property type="match status" value="1"/>
</dbReference>
<feature type="region of interest" description="Disordered" evidence="2">
    <location>
        <begin position="256"/>
        <end position="285"/>
    </location>
</feature>
<protein>
    <submittedName>
        <fullName evidence="4">Carbonic anhydrase-like protein 1</fullName>
    </submittedName>
</protein>
<dbReference type="InterPro" id="IPR001148">
    <property type="entry name" value="CA_dom"/>
</dbReference>
<evidence type="ECO:0000256" key="1">
    <source>
        <dbReference type="ARBA" id="ARBA00010718"/>
    </source>
</evidence>
<name>A0ABQ7S6X3_9ACAR</name>
<feature type="region of interest" description="Disordered" evidence="2">
    <location>
        <begin position="382"/>
        <end position="407"/>
    </location>
</feature>
<dbReference type="PANTHER" id="PTHR18952:SF208">
    <property type="entry name" value="CARBONIC ANHYDRASE XA-RELATED"/>
    <property type="match status" value="1"/>
</dbReference>
<evidence type="ECO:0000256" key="2">
    <source>
        <dbReference type="SAM" id="MobiDB-lite"/>
    </source>
</evidence>
<dbReference type="SMART" id="SM01057">
    <property type="entry name" value="Carb_anhydrase"/>
    <property type="match status" value="1"/>
</dbReference>
<feature type="region of interest" description="Disordered" evidence="2">
    <location>
        <begin position="297"/>
        <end position="321"/>
    </location>
</feature>
<comment type="similarity">
    <text evidence="1">Belongs to the alpha-carbonic anhydrase family.</text>
</comment>
<comment type="caution">
    <text evidence="4">The sequence shown here is derived from an EMBL/GenBank/DDBJ whole genome shotgun (WGS) entry which is preliminary data.</text>
</comment>
<evidence type="ECO:0000313" key="5">
    <source>
        <dbReference type="Proteomes" id="UP000825002"/>
    </source>
</evidence>
<feature type="compositionally biased region" description="Low complexity" evidence="2">
    <location>
        <begin position="256"/>
        <end position="274"/>
    </location>
</feature>
<sequence>MQKTNGTSAKKAIIKNNPSDEMRQLEIWQDDDLKDGTLEPSLYGELMSAGSTGGWDPNDMFKFNEIIYNVTTTYDDQTMNKNYTIPLACDVNGIAHKPNKGKVSRDKRNRAARHRIAAMIAQEIEDDLDAMGRVTPESSDDDEIYKMAESPGKKSQNRQPNHLYHHEQQQQQQQQQSDSRPHSTPFGSAENDNSSFDALFKKLMISSPISQPKQPSLGIDVKAVPDARDNNNGDKTECSNAVLDFIQHFSSPIITSSPSTEVSTTNKTSTNNHSNPRDIKCTPVNRLPRNSSRMIVSTSIKQQPQQTSTISTKTPGHDSTKRMAAKLGDEMVAKKSHKQKPIQPHQVNHFQHLLRKTTQQQPRRLNDSQITHSSALEVNGACQTPSLSSSSSSSTSSSSSASSFSSTTTTFSSRNIFRRYLSCTGPVASQTNTQATFPKITSIVLELLGQLIVGTRSQGTNSHPDLTNSIMGDDNWNFWWSYMGPSYWGLLNPDWHMCDRGRLQSPIDIDPATIVYDPNLGPLKFDNEKSISGILTNDGHSLVLIAHRKSHNNRKKLTSITTDAPGTQVHRESRQSLPEQITDSELTPLNKEDIMLNRIERNINENEKFIRKNVSHDSSIVFSGAGLAYNYRFSRLFIRFGSHDHEGSEHRVMSRAFPAELQLFAYNSDLYRDYREATTKPSGLLAISVFVDTDKSTASNSSSSNKPPTRGLSSLLDHIKHVRYRGTNVTINGLTIGDLLTGADGLITYEGSLTTPGCHESTTWIILNKPLYINQEQINELRSVSVDEAELSSGTLMANNLRPCQAINNRLVRTNIVFRGNDPKQRMCRRLMTRYSYSYSPA</sequence>
<feature type="compositionally biased region" description="Low complexity" evidence="2">
    <location>
        <begin position="386"/>
        <end position="407"/>
    </location>
</feature>
<dbReference type="EMBL" id="JAIFTH010000639">
    <property type="protein sequence ID" value="KAG9509161.1"/>
    <property type="molecule type" value="Genomic_DNA"/>
</dbReference>
<dbReference type="SUPFAM" id="SSF51069">
    <property type="entry name" value="Carbonic anhydrase"/>
    <property type="match status" value="1"/>
</dbReference>